<dbReference type="EMBL" id="RBWY01000001">
    <property type="protein sequence ID" value="RKS87193.1"/>
    <property type="molecule type" value="Genomic_DNA"/>
</dbReference>
<keyword evidence="4" id="KW-0732">Signal</keyword>
<name>A0A495RI35_9GAMM</name>
<sequence length="287" mass="33290">MKKSNLKTIWLLPVALFLSSYLFGCSSNTPVLAVPEQISYNDEVQLAQISQELYNRNLSDEAKMQLYYQRGALYDSLGFKAFAQNDFTQLLKFNVAIPDVYNYLGTYAMQEGDYNAAFLAFNTAAELDPDYEFVYINRAIALYNNDKYEPALADALKFYHYAPNEPIRILWVYLIESKLDKVSAKAHLLARYDDMQDKTVWGSDIVAFYLGKISENRLMINLQQGIETNKALAQRLCETYFYLGKYYQNKGDNKRAEMLFKYALASNVYNYLEHQQALFEIKQLNQQ</sequence>
<dbReference type="SMART" id="SM00028">
    <property type="entry name" value="TPR"/>
    <property type="match status" value="4"/>
</dbReference>
<evidence type="ECO:0000256" key="3">
    <source>
        <dbReference type="PROSITE-ProRule" id="PRU00339"/>
    </source>
</evidence>
<dbReference type="InterPro" id="IPR019734">
    <property type="entry name" value="TPR_rpt"/>
</dbReference>
<feature type="chain" id="PRO_5019865232" evidence="4">
    <location>
        <begin position="34"/>
        <end position="287"/>
    </location>
</feature>
<proteinExistence type="predicted"/>
<dbReference type="OrthoDB" id="509324at2"/>
<protein>
    <submittedName>
        <fullName evidence="5">Lipoprotein NlpI</fullName>
    </submittedName>
</protein>
<feature type="repeat" description="TPR" evidence="3">
    <location>
        <begin position="98"/>
        <end position="131"/>
    </location>
</feature>
<dbReference type="PROSITE" id="PS50005">
    <property type="entry name" value="TPR"/>
    <property type="match status" value="1"/>
</dbReference>
<keyword evidence="1" id="KW-0677">Repeat</keyword>
<comment type="caution">
    <text evidence="5">The sequence shown here is derived from an EMBL/GenBank/DDBJ whole genome shotgun (WGS) entry which is preliminary data.</text>
</comment>
<dbReference type="Gene3D" id="1.25.40.10">
    <property type="entry name" value="Tetratricopeptide repeat domain"/>
    <property type="match status" value="1"/>
</dbReference>
<dbReference type="PANTHER" id="PTHR44858:SF1">
    <property type="entry name" value="UDP-N-ACETYLGLUCOSAMINE--PEPTIDE N-ACETYLGLUCOSAMINYLTRANSFERASE SPINDLY-RELATED"/>
    <property type="match status" value="1"/>
</dbReference>
<accession>A0A495RI35</accession>
<feature type="signal peptide" evidence="4">
    <location>
        <begin position="1"/>
        <end position="33"/>
    </location>
</feature>
<dbReference type="NCBIfam" id="NF008391">
    <property type="entry name" value="PRK11189.1"/>
    <property type="match status" value="1"/>
</dbReference>
<dbReference type="SUPFAM" id="SSF48452">
    <property type="entry name" value="TPR-like"/>
    <property type="match status" value="1"/>
</dbReference>
<dbReference type="InterPro" id="IPR011990">
    <property type="entry name" value="TPR-like_helical_dom_sf"/>
</dbReference>
<dbReference type="Proteomes" id="UP000278542">
    <property type="component" value="Unassembled WGS sequence"/>
</dbReference>
<dbReference type="AlphaFoldDB" id="A0A495RI35"/>
<evidence type="ECO:0000256" key="4">
    <source>
        <dbReference type="SAM" id="SignalP"/>
    </source>
</evidence>
<reference evidence="5 6" key="1">
    <citation type="submission" date="2018-10" db="EMBL/GenBank/DDBJ databases">
        <title>Genomic Encyclopedia of Type Strains, Phase IV (KMG-IV): sequencing the most valuable type-strain genomes for metagenomic binning, comparative biology and taxonomic classification.</title>
        <authorList>
            <person name="Goeker M."/>
        </authorList>
    </citation>
    <scope>NUCLEOTIDE SEQUENCE [LARGE SCALE GENOMIC DNA]</scope>
    <source>
        <strain evidence="5 6">DSM 22228</strain>
    </source>
</reference>
<dbReference type="Pfam" id="PF07719">
    <property type="entry name" value="TPR_2"/>
    <property type="match status" value="1"/>
</dbReference>
<keyword evidence="2 3" id="KW-0802">TPR repeat</keyword>
<dbReference type="InterPro" id="IPR013105">
    <property type="entry name" value="TPR_2"/>
</dbReference>
<dbReference type="PANTHER" id="PTHR44858">
    <property type="entry name" value="TETRATRICOPEPTIDE REPEAT PROTEIN 6"/>
    <property type="match status" value="1"/>
</dbReference>
<evidence type="ECO:0000313" key="5">
    <source>
        <dbReference type="EMBL" id="RKS87193.1"/>
    </source>
</evidence>
<evidence type="ECO:0000313" key="6">
    <source>
        <dbReference type="Proteomes" id="UP000278542"/>
    </source>
</evidence>
<keyword evidence="6" id="KW-1185">Reference proteome</keyword>
<evidence type="ECO:0000256" key="2">
    <source>
        <dbReference type="ARBA" id="ARBA00022803"/>
    </source>
</evidence>
<evidence type="ECO:0000256" key="1">
    <source>
        <dbReference type="ARBA" id="ARBA00022737"/>
    </source>
</evidence>
<organism evidence="5 6">
    <name type="scientific">Orbus hercynius</name>
    <dbReference type="NCBI Taxonomy" id="593135"/>
    <lineage>
        <taxon>Bacteria</taxon>
        <taxon>Pseudomonadati</taxon>
        <taxon>Pseudomonadota</taxon>
        <taxon>Gammaproteobacteria</taxon>
        <taxon>Orbales</taxon>
        <taxon>Orbaceae</taxon>
        <taxon>Orbus</taxon>
    </lineage>
</organism>
<keyword evidence="5" id="KW-0449">Lipoprotein</keyword>
<dbReference type="InterPro" id="IPR050498">
    <property type="entry name" value="Ycf3"/>
</dbReference>
<dbReference type="RefSeq" id="WP_121144102.1">
    <property type="nucleotide sequence ID" value="NZ_RBWY01000001.1"/>
</dbReference>
<gene>
    <name evidence="5" type="ORF">DES39_0412</name>
</gene>